<organism evidence="2 3">
    <name type="scientific">Cryoendolithus antarcticus</name>
    <dbReference type="NCBI Taxonomy" id="1507870"/>
    <lineage>
        <taxon>Eukaryota</taxon>
        <taxon>Fungi</taxon>
        <taxon>Dikarya</taxon>
        <taxon>Ascomycota</taxon>
        <taxon>Pezizomycotina</taxon>
        <taxon>Dothideomycetes</taxon>
        <taxon>Dothideomycetidae</taxon>
        <taxon>Cladosporiales</taxon>
        <taxon>Cladosporiaceae</taxon>
        <taxon>Cryoendolithus</taxon>
    </lineage>
</organism>
<feature type="compositionally biased region" description="Acidic residues" evidence="1">
    <location>
        <begin position="57"/>
        <end position="74"/>
    </location>
</feature>
<feature type="region of interest" description="Disordered" evidence="1">
    <location>
        <begin position="57"/>
        <end position="92"/>
    </location>
</feature>
<reference evidence="3" key="1">
    <citation type="submission" date="2017-03" db="EMBL/GenBank/DDBJ databases">
        <title>Genomes of endolithic fungi from Antarctica.</title>
        <authorList>
            <person name="Coleine C."/>
            <person name="Masonjones S."/>
            <person name="Stajich J.E."/>
        </authorList>
    </citation>
    <scope>NUCLEOTIDE SEQUENCE [LARGE SCALE GENOMIC DNA]</scope>
    <source>
        <strain evidence="3">CCFEE 5527</strain>
    </source>
</reference>
<dbReference type="AlphaFoldDB" id="A0A1V8TUT6"/>
<comment type="caution">
    <text evidence="2">The sequence shown here is derived from an EMBL/GenBank/DDBJ whole genome shotgun (WGS) entry which is preliminary data.</text>
</comment>
<keyword evidence="3" id="KW-1185">Reference proteome</keyword>
<dbReference type="InParanoid" id="A0A1V8TUT6"/>
<name>A0A1V8TUT6_9PEZI</name>
<proteinExistence type="predicted"/>
<dbReference type="Proteomes" id="UP000192596">
    <property type="component" value="Unassembled WGS sequence"/>
</dbReference>
<accession>A0A1V8TUT6</accession>
<evidence type="ECO:0000313" key="2">
    <source>
        <dbReference type="EMBL" id="OQO15096.1"/>
    </source>
</evidence>
<sequence>MYDYMALEHLHVGDVSNNGGEMVNEFILTGSPEIVKQLLLEQGRTMHFTDDFAGVSDEAEDAEQAVANGEDEYGPDFNDSDLQIADQVEPHG</sequence>
<gene>
    <name evidence="2" type="ORF">B0A48_00478</name>
</gene>
<evidence type="ECO:0000256" key="1">
    <source>
        <dbReference type="SAM" id="MobiDB-lite"/>
    </source>
</evidence>
<evidence type="ECO:0000313" key="3">
    <source>
        <dbReference type="Proteomes" id="UP000192596"/>
    </source>
</evidence>
<protein>
    <submittedName>
        <fullName evidence="2">Uncharacterized protein</fullName>
    </submittedName>
</protein>
<dbReference type="EMBL" id="NAJO01000001">
    <property type="protein sequence ID" value="OQO15096.1"/>
    <property type="molecule type" value="Genomic_DNA"/>
</dbReference>